<feature type="compositionally biased region" description="Low complexity" evidence="1">
    <location>
        <begin position="41"/>
        <end position="58"/>
    </location>
</feature>
<feature type="region of interest" description="Disordered" evidence="1">
    <location>
        <begin position="293"/>
        <end position="312"/>
    </location>
</feature>
<feature type="compositionally biased region" description="Low complexity" evidence="1">
    <location>
        <begin position="177"/>
        <end position="199"/>
    </location>
</feature>
<feature type="compositionally biased region" description="Low complexity" evidence="1">
    <location>
        <begin position="538"/>
        <end position="548"/>
    </location>
</feature>
<feature type="compositionally biased region" description="Low complexity" evidence="1">
    <location>
        <begin position="1267"/>
        <end position="1276"/>
    </location>
</feature>
<feature type="region of interest" description="Disordered" evidence="1">
    <location>
        <begin position="1822"/>
        <end position="1866"/>
    </location>
</feature>
<feature type="compositionally biased region" description="Basic and acidic residues" evidence="1">
    <location>
        <begin position="153"/>
        <end position="170"/>
    </location>
</feature>
<feature type="region of interest" description="Disordered" evidence="1">
    <location>
        <begin position="29"/>
        <end position="103"/>
    </location>
</feature>
<feature type="region of interest" description="Disordered" evidence="1">
    <location>
        <begin position="1077"/>
        <end position="1099"/>
    </location>
</feature>
<reference evidence="2 3" key="1">
    <citation type="journal article" date="2016" name="BMC Genomics">
        <title>Comparative genomics reveals Cyclospora cayetanensis possesses coccidia-like metabolism and invasion components but unique surface antigens.</title>
        <authorList>
            <person name="Liu S."/>
            <person name="Wang L."/>
            <person name="Zheng H."/>
            <person name="Xu Z."/>
            <person name="Roellig D.M."/>
            <person name="Li N."/>
            <person name="Frace M.A."/>
            <person name="Tang K."/>
            <person name="Arrowood M.J."/>
            <person name="Moss D.M."/>
            <person name="Zhang L."/>
            <person name="Feng Y."/>
            <person name="Xiao L."/>
        </authorList>
    </citation>
    <scope>NUCLEOTIDE SEQUENCE [LARGE SCALE GENOMIC DNA]</scope>
    <source>
        <strain evidence="2 3">CHN_HEN01</strain>
    </source>
</reference>
<dbReference type="VEuPathDB" id="ToxoDB:cyc_02730"/>
<feature type="compositionally biased region" description="Basic and acidic residues" evidence="1">
    <location>
        <begin position="483"/>
        <end position="494"/>
    </location>
</feature>
<feature type="compositionally biased region" description="Basic residues" evidence="1">
    <location>
        <begin position="80"/>
        <end position="93"/>
    </location>
</feature>
<keyword evidence="3" id="KW-1185">Reference proteome</keyword>
<feature type="compositionally biased region" description="Polar residues" evidence="1">
    <location>
        <begin position="1386"/>
        <end position="1396"/>
    </location>
</feature>
<protein>
    <submittedName>
        <fullName evidence="2">Uncharacterized protein</fullName>
    </submittedName>
</protein>
<feature type="compositionally biased region" description="Basic and acidic residues" evidence="1">
    <location>
        <begin position="2213"/>
        <end position="2226"/>
    </location>
</feature>
<sequence length="2253" mass="251704">MSSHGKSHAESSNAPAEVLQTPMICCERQQPCQPSDGAGVLPQLQSSAEQASPQQQMQDVPKTSADFLQIRQHTQQLSPQRKRSFLGRQHNRQRPPASQDLVASSIQANPRHQEETYEHQNDALRLMAENQVEQDAAAIHQIMSFLSTDVLEEHQQQQLPPDKEHQRKQDQCCQSTQDQVQLRKQQQRPKQQEQSQEDQPISEAHLACAKQHEICMVQSGPKIVKPVIELQKEQHLQDTRKLNCASQRLESVRIQRDSSPVHAQASRQLQKKPRGKPHPTEPEFSLNACSKDGHVPQQREHLSGDQQQKAVAAQPFTDKAELLEQVNQQTKLSRKQQKEVQLRHSQQTEELKHLHSMQIDDLKQRHMKDTNDLVADIYQQIGLPPLPQQFFEAPQRHAKGAQHQYLRKLHASPMKEADIHAVMQQQMLMNHREEAFLVEQEKERQKQILAEKQLYKERLLAAGLPAPPDKPKRRPLNHRQQHLRQERGLQGLRERQLQEQLRLVTQNEECEDLEFNEQSPTHGAVLQTPARSFEEPLQQQETVLQQHQARPQQRLHALQSVPQPLSSPELQPVELHLQQRLSSACLQSLEMPLHRASLLQQTQQEGQQRQGEQLQLQEPLPPRGSAEEATNADSQTQPPLPPIHPHVLQQLQQIHALLQKLQRETMGTDGNSDEWPHPQEHPSSPQPQQVQRHTLPHPKADAQQGFREGMPGQGGSAALRHQELHVQLDSETTARAERLCSSAETLHALLASSTARHPLLPDMKGLQERNSSEVIRDSQRAYHVEQQHPLENQKAVQGQRQDWQRQEAQRMHEASAEQRRLALLLCACSVPERSPITAQASLERHIANRAVSERQPQQESEKGGTAHQPSTAADGQTLVRSVSASENPSPRKQTLHRHECPPEPTACSEMQSPLGRLHPDMLLHPMLQTDLQHAGRLVPTSSVYEEQLRLLQQRSSHRLAKQDDTASPSPPKHTQQVLEDAQPQPPQCHQEAIQRLPLAYLIRQADAQQRLSEQQKPVEEEQPLQPLLQLLPLCLQQQHQQGTSRSQGGYQGGDDFRQHPDILTDYNRERIQMLQQSHAATPEAIQHQQKGKEEHSPDMPAKAMDRIRHHMQLQLQHLQQVHCHQKWQMAKLHTMQNNQLQLQQKQHIQLLSAHPKMKQRLETQHKKMRGILQQHHQGRVVAMSVRQQAELGTLQHQHQQYNRSLERGVSQPQVLQQQTEVLPPAQIVRAAACMSQGRLHEEQRQIHCMQQPFRQAPAQGSLHLEQKQQQQAAEPQTHAGLWPPLSEAHRRRIQAAFNFLLKRHQGVAECSRQPLVHQPHEQQQQHVMPPIGREEAGALQFDESGQHPMRQALEDHFLKIVEHQAVLGIQGERLLRLAATHHEVETGNTDKCSGNPTHAGGSSSNSSSRRRQSMDCMADGSKYSSSECSTRPYPTSAAACGGGGQALMSQLAGTTLGRPGEDLQAARCRTNMPFQPPAPALHDEILQGSAPDRKTVLRGIVELLQQCDACFALPQVDVKPFVKFVMHIVDPQDQVEALQELEAQQRLQESLLEALRELSAKTEDLLCQYPEFLVEVATLRQRAQDRDLQELVIGNSMEMKNAVKALAVDTLQILPPGSETPCMRAIKRIAVTGGTMECLKGSSAAVSGLWRDLETPLSLFQTPEELFMACPPLQCHPSPPAAPLNAVPSGAYPGSRYLAPLHPPLPPSHEPAMLEDDDQDDDVEGRRAPLRTLRADPSKPVEASDAVATLDASESTRPFRGAGRACRARHAQDSRLYSRQEVWQLERHLVVQHQERLLKEHHMQKEGTKQGFLTAPTRQLRGNQTRLRGRKRKGSKASAKLSPPGVTFSAAAASPAGRRFSSTSSKPPLFEAAANACRRSASEPLEAALAQRSEREGFSSGVPGSLAAAAAAAAAADPRASYMPRGPWTKDDIGSSFKPSQETNRSQSSNEGDSLYPSEMPFPAKLIRGVDDDLNPPGATAAGLAAVDTLMGTSSAAEDSSEDASAGEALKVVFDRKAHGEVSKSGAPLHAFADMLQQPLPSFAASTDRRLGKHESRVGAAGHPDGDAETLEDREKAFSCREGFFPGGVAACEGQQHHEEPMEPPNRGLSEQHRAHREELLEADVRKASPTSSRGSLFCEVNVLEARKDKFSPASLGDQQINTHDKEGSGSNFFYGQLFQGKDTLAAVPKPAESATDAAIPREYAQTSADESAAAKKERSSADSARKRMAPSLVVEEEMCDTQKSKRRRLSPS</sequence>
<evidence type="ECO:0000313" key="3">
    <source>
        <dbReference type="Proteomes" id="UP000095192"/>
    </source>
</evidence>
<feature type="compositionally biased region" description="Basic and acidic residues" evidence="1">
    <location>
        <begin position="802"/>
        <end position="811"/>
    </location>
</feature>
<feature type="compositionally biased region" description="Basic residues" evidence="1">
    <location>
        <begin position="471"/>
        <end position="482"/>
    </location>
</feature>
<feature type="region of interest" description="Disordered" evidence="1">
    <location>
        <begin position="1917"/>
        <end position="1960"/>
    </location>
</feature>
<feature type="compositionally biased region" description="Low complexity" evidence="1">
    <location>
        <begin position="681"/>
        <end position="691"/>
    </location>
</feature>
<dbReference type="InParanoid" id="A0A1D3CYB4"/>
<dbReference type="VEuPathDB" id="ToxoDB:LOC113146870"/>
<feature type="region of interest" description="Disordered" evidence="1">
    <location>
        <begin position="1256"/>
        <end position="1276"/>
    </location>
</feature>
<feature type="region of interest" description="Disordered" evidence="1">
    <location>
        <begin position="2046"/>
        <end position="2070"/>
    </location>
</feature>
<feature type="region of interest" description="Disordered" evidence="1">
    <location>
        <begin position="955"/>
        <end position="989"/>
    </location>
</feature>
<feature type="region of interest" description="Disordered" evidence="1">
    <location>
        <begin position="153"/>
        <end position="202"/>
    </location>
</feature>
<evidence type="ECO:0000313" key="2">
    <source>
        <dbReference type="EMBL" id="OEH76176.1"/>
    </source>
</evidence>
<feature type="region of interest" description="Disordered" evidence="1">
    <location>
        <begin position="849"/>
        <end position="913"/>
    </location>
</feature>
<feature type="compositionally biased region" description="Polar residues" evidence="1">
    <location>
        <begin position="1937"/>
        <end position="1952"/>
    </location>
</feature>
<feature type="region of interest" description="Disordered" evidence="1">
    <location>
        <begin position="1735"/>
        <end position="1765"/>
    </location>
</feature>
<feature type="region of interest" description="Disordered" evidence="1">
    <location>
        <begin position="666"/>
        <end position="696"/>
    </location>
</feature>
<feature type="region of interest" description="Disordered" evidence="1">
    <location>
        <begin position="463"/>
        <end position="494"/>
    </location>
</feature>
<accession>A0A1D3CYB4</accession>
<feature type="region of interest" description="Disordered" evidence="1">
    <location>
        <begin position="253"/>
        <end position="285"/>
    </location>
</feature>
<feature type="compositionally biased region" description="Basic and acidic residues" evidence="1">
    <location>
        <begin position="2047"/>
        <end position="2057"/>
    </location>
</feature>
<feature type="region of interest" description="Disordered" evidence="1">
    <location>
        <begin position="2190"/>
        <end position="2253"/>
    </location>
</feature>
<organism evidence="2 3">
    <name type="scientific">Cyclospora cayetanensis</name>
    <dbReference type="NCBI Taxonomy" id="88456"/>
    <lineage>
        <taxon>Eukaryota</taxon>
        <taxon>Sar</taxon>
        <taxon>Alveolata</taxon>
        <taxon>Apicomplexa</taxon>
        <taxon>Conoidasida</taxon>
        <taxon>Coccidia</taxon>
        <taxon>Eucoccidiorida</taxon>
        <taxon>Eimeriorina</taxon>
        <taxon>Eimeriidae</taxon>
        <taxon>Cyclospora</taxon>
    </lineage>
</organism>
<gene>
    <name evidence="2" type="ORF">cyc_02730</name>
</gene>
<comment type="caution">
    <text evidence="2">The sequence shown here is derived from an EMBL/GenBank/DDBJ whole genome shotgun (WGS) entry which is preliminary data.</text>
</comment>
<proteinExistence type="predicted"/>
<feature type="compositionally biased region" description="Basic and acidic residues" evidence="1">
    <location>
        <begin position="293"/>
        <end position="303"/>
    </location>
</feature>
<dbReference type="Proteomes" id="UP000095192">
    <property type="component" value="Unassembled WGS sequence"/>
</dbReference>
<feature type="compositionally biased region" description="Polar residues" evidence="1">
    <location>
        <begin position="1422"/>
        <end position="1432"/>
    </location>
</feature>
<feature type="region of interest" description="Disordered" evidence="1">
    <location>
        <begin position="1698"/>
        <end position="1723"/>
    </location>
</feature>
<dbReference type="EMBL" id="JROU02001518">
    <property type="protein sequence ID" value="OEH76176.1"/>
    <property type="molecule type" value="Genomic_DNA"/>
</dbReference>
<feature type="compositionally biased region" description="Acidic residues" evidence="1">
    <location>
        <begin position="1713"/>
        <end position="1723"/>
    </location>
</feature>
<evidence type="ECO:0000256" key="1">
    <source>
        <dbReference type="SAM" id="MobiDB-lite"/>
    </source>
</evidence>
<feature type="region of interest" description="Disordered" evidence="1">
    <location>
        <begin position="1385"/>
        <end position="1432"/>
    </location>
</feature>
<feature type="region of interest" description="Disordered" evidence="1">
    <location>
        <begin position="600"/>
        <end position="644"/>
    </location>
</feature>
<feature type="region of interest" description="Disordered" evidence="1">
    <location>
        <begin position="792"/>
        <end position="811"/>
    </location>
</feature>
<feature type="compositionally biased region" description="Low complexity" evidence="1">
    <location>
        <begin position="600"/>
        <end position="618"/>
    </location>
</feature>
<feature type="compositionally biased region" description="Polar residues" evidence="1">
    <location>
        <begin position="867"/>
        <end position="892"/>
    </location>
</feature>
<feature type="region of interest" description="Disordered" evidence="1">
    <location>
        <begin position="535"/>
        <end position="556"/>
    </location>
</feature>
<name>A0A1D3CYB4_9EIME</name>